<keyword evidence="10" id="KW-1185">Reference proteome</keyword>
<dbReference type="InterPro" id="IPR016035">
    <property type="entry name" value="Acyl_Trfase/lysoPLipase"/>
</dbReference>
<comment type="caution">
    <text evidence="9">The sequence shown here is derived from an EMBL/GenBank/DDBJ whole genome shotgun (WGS) entry which is preliminary data.</text>
</comment>
<dbReference type="SUPFAM" id="SSF52151">
    <property type="entry name" value="FabD/lysophospholipase-like"/>
    <property type="match status" value="1"/>
</dbReference>
<dbReference type="Gene3D" id="3.40.1090.10">
    <property type="entry name" value="Cytosolic phospholipase A2 catalytic domain"/>
    <property type="match status" value="1"/>
</dbReference>
<dbReference type="Proteomes" id="UP000245207">
    <property type="component" value="Unassembled WGS sequence"/>
</dbReference>
<feature type="domain" description="PNPLA" evidence="8">
    <location>
        <begin position="56"/>
        <end position="257"/>
    </location>
</feature>
<evidence type="ECO:0000256" key="6">
    <source>
        <dbReference type="PROSITE-ProRule" id="PRU01161"/>
    </source>
</evidence>
<evidence type="ECO:0000256" key="3">
    <source>
        <dbReference type="ARBA" id="ARBA00022821"/>
    </source>
</evidence>
<dbReference type="PANTHER" id="PTHR32176">
    <property type="entry name" value="XYLOSE ISOMERASE"/>
    <property type="match status" value="1"/>
</dbReference>
<name>A0A2U1KYL2_ARTAN</name>
<evidence type="ECO:0000256" key="7">
    <source>
        <dbReference type="RuleBase" id="RU361262"/>
    </source>
</evidence>
<feature type="active site" description="Nucleophile" evidence="6">
    <location>
        <position position="100"/>
    </location>
</feature>
<accession>A0A2U1KYL2</accession>
<feature type="active site" description="Proton acceptor" evidence="6">
    <location>
        <position position="244"/>
    </location>
</feature>
<evidence type="ECO:0000259" key="8">
    <source>
        <dbReference type="PROSITE" id="PS51635"/>
    </source>
</evidence>
<dbReference type="GO" id="GO:0016042">
    <property type="term" value="P:lipid catabolic process"/>
    <property type="evidence" value="ECO:0007669"/>
    <property type="project" value="UniProtKB-UniRule"/>
</dbReference>
<dbReference type="GO" id="GO:0006952">
    <property type="term" value="P:defense response"/>
    <property type="evidence" value="ECO:0007669"/>
    <property type="project" value="UniProtKB-KW"/>
</dbReference>
<dbReference type="PANTHER" id="PTHR32176:SF92">
    <property type="entry name" value="XYLOSE ISOMERASE"/>
    <property type="match status" value="1"/>
</dbReference>
<keyword evidence="4 6" id="KW-0442">Lipid degradation</keyword>
<evidence type="ECO:0000256" key="4">
    <source>
        <dbReference type="ARBA" id="ARBA00022963"/>
    </source>
</evidence>
<protein>
    <recommendedName>
        <fullName evidence="7">Patatin</fullName>
        <ecNumber evidence="7">3.1.1.-</ecNumber>
    </recommendedName>
</protein>
<dbReference type="InterPro" id="IPR002641">
    <property type="entry name" value="PNPLA_dom"/>
</dbReference>
<evidence type="ECO:0000313" key="9">
    <source>
        <dbReference type="EMBL" id="PWA41851.1"/>
    </source>
</evidence>
<dbReference type="PROSITE" id="PS51635">
    <property type="entry name" value="PNPLA"/>
    <property type="match status" value="1"/>
</dbReference>
<dbReference type="EMBL" id="PKPP01012795">
    <property type="protein sequence ID" value="PWA41851.1"/>
    <property type="molecule type" value="Genomic_DNA"/>
</dbReference>
<gene>
    <name evidence="9" type="ORF">CTI12_AA551160</name>
</gene>
<comment type="similarity">
    <text evidence="1 7">Belongs to the patatin family.</text>
</comment>
<comment type="function">
    <text evidence="7">Lipolytic acyl hydrolase (LAH).</text>
</comment>
<feature type="short sequence motif" description="GXGXXG" evidence="6">
    <location>
        <begin position="60"/>
        <end position="65"/>
    </location>
</feature>
<sequence length="430" mass="46944">MNLFKVLPQRIPLNFRGSYQRVRISDNFKMTSETTTATSSISRLRPSSSGNLITILNIDGGGIRGIIPGVMLQYLESELQNLDGADARLADYFDVISGTSTGGLITVMLTAPNANNRPLYAAKDIVQFYLDNTPKIFPQVGGPFAGFIKFIKTLVGPKYNGKFLKKLVTGILGTTKLSQTLTNVVIPSFDIKNMQPTIFSSFQVSREPSLDVQLSDICIGTSAAPTYLPAHFFQNGDREFNLIDGGVAANNPSLVAIGEVTRQVMKEDPNFPEITPMDLGRYLLISLGTGTQKQQHRFDAKMAAKWGVLGWLLNQGTAPLIDAFTQASSDLVVFHNEVVFEALNSTNNYLRIQDDTLTGDLASVDMATTENLNDLVKVGEGLLDGPVSRVNSDTGVVEPIPDGGTNREALKKYYQVTILLLLHTFDKNPV</sequence>
<dbReference type="GO" id="GO:0004620">
    <property type="term" value="F:phospholipase activity"/>
    <property type="evidence" value="ECO:0007669"/>
    <property type="project" value="TreeGrafter"/>
</dbReference>
<dbReference type="OrthoDB" id="1658288at2759"/>
<evidence type="ECO:0000256" key="2">
    <source>
        <dbReference type="ARBA" id="ARBA00022801"/>
    </source>
</evidence>
<feature type="short sequence motif" description="DGA/G" evidence="6">
    <location>
        <begin position="244"/>
        <end position="246"/>
    </location>
</feature>
<keyword evidence="2 6" id="KW-0378">Hydrolase</keyword>
<evidence type="ECO:0000313" key="10">
    <source>
        <dbReference type="Proteomes" id="UP000245207"/>
    </source>
</evidence>
<proteinExistence type="inferred from homology"/>
<dbReference type="AlphaFoldDB" id="A0A2U1KYL2"/>
<keyword evidence="3" id="KW-0611">Plant defense</keyword>
<dbReference type="STRING" id="35608.A0A2U1KYL2"/>
<evidence type="ECO:0000256" key="5">
    <source>
        <dbReference type="ARBA" id="ARBA00023098"/>
    </source>
</evidence>
<organism evidence="9 10">
    <name type="scientific">Artemisia annua</name>
    <name type="common">Sweet wormwood</name>
    <dbReference type="NCBI Taxonomy" id="35608"/>
    <lineage>
        <taxon>Eukaryota</taxon>
        <taxon>Viridiplantae</taxon>
        <taxon>Streptophyta</taxon>
        <taxon>Embryophyta</taxon>
        <taxon>Tracheophyta</taxon>
        <taxon>Spermatophyta</taxon>
        <taxon>Magnoliopsida</taxon>
        <taxon>eudicotyledons</taxon>
        <taxon>Gunneridae</taxon>
        <taxon>Pentapetalae</taxon>
        <taxon>asterids</taxon>
        <taxon>campanulids</taxon>
        <taxon>Asterales</taxon>
        <taxon>Asteraceae</taxon>
        <taxon>Asteroideae</taxon>
        <taxon>Anthemideae</taxon>
        <taxon>Artemisiinae</taxon>
        <taxon>Artemisia</taxon>
    </lineage>
</organism>
<feature type="short sequence motif" description="GXSXG" evidence="6">
    <location>
        <begin position="98"/>
        <end position="102"/>
    </location>
</feature>
<evidence type="ECO:0000256" key="1">
    <source>
        <dbReference type="ARBA" id="ARBA00010240"/>
    </source>
</evidence>
<dbReference type="FunFam" id="3.40.1090.10:FF:000005">
    <property type="entry name" value="Patatin"/>
    <property type="match status" value="1"/>
</dbReference>
<dbReference type="GO" id="GO:0047372">
    <property type="term" value="F:monoacylglycerol lipase activity"/>
    <property type="evidence" value="ECO:0007669"/>
    <property type="project" value="TreeGrafter"/>
</dbReference>
<dbReference type="Pfam" id="PF01734">
    <property type="entry name" value="Patatin"/>
    <property type="match status" value="1"/>
</dbReference>
<reference evidence="9 10" key="1">
    <citation type="journal article" date="2018" name="Mol. Plant">
        <title>The genome of Artemisia annua provides insight into the evolution of Asteraceae family and artemisinin biosynthesis.</title>
        <authorList>
            <person name="Shen Q."/>
            <person name="Zhang L."/>
            <person name="Liao Z."/>
            <person name="Wang S."/>
            <person name="Yan T."/>
            <person name="Shi P."/>
            <person name="Liu M."/>
            <person name="Fu X."/>
            <person name="Pan Q."/>
            <person name="Wang Y."/>
            <person name="Lv Z."/>
            <person name="Lu X."/>
            <person name="Zhang F."/>
            <person name="Jiang W."/>
            <person name="Ma Y."/>
            <person name="Chen M."/>
            <person name="Hao X."/>
            <person name="Li L."/>
            <person name="Tang Y."/>
            <person name="Lv G."/>
            <person name="Zhou Y."/>
            <person name="Sun X."/>
            <person name="Brodelius P.E."/>
            <person name="Rose J.K.C."/>
            <person name="Tang K."/>
        </authorList>
    </citation>
    <scope>NUCLEOTIDE SEQUENCE [LARGE SCALE GENOMIC DNA]</scope>
    <source>
        <strain evidence="10">cv. Huhao1</strain>
        <tissue evidence="9">Leaf</tissue>
    </source>
</reference>
<keyword evidence="5 6" id="KW-0443">Lipid metabolism</keyword>
<dbReference type="EC" id="3.1.1.-" evidence="7"/>
<comment type="domain">
    <text evidence="7">The nitrogen atoms of the two glycine residues in the GGXR motif define the oxyanion hole, and stabilize the oxyanion that forms during the nucleophilic attack by the catalytic serine during substrate cleavage.</text>
</comment>